<dbReference type="AlphaFoldDB" id="A0A7M3V922"/>
<dbReference type="SUPFAM" id="SSF52467">
    <property type="entry name" value="DHS-like NAD/FAD-binding domain"/>
    <property type="match status" value="1"/>
</dbReference>
<evidence type="ECO:0000256" key="4">
    <source>
        <dbReference type="PROSITE-ProRule" id="PRU00236"/>
    </source>
</evidence>
<feature type="domain" description="Deacetylase sirtuin-type" evidence="5">
    <location>
        <begin position="1"/>
        <end position="238"/>
    </location>
</feature>
<dbReference type="InterPro" id="IPR026590">
    <property type="entry name" value="Ssirtuin_cat_dom"/>
</dbReference>
<dbReference type="InterPro" id="IPR026591">
    <property type="entry name" value="Sirtuin_cat_small_dom_sf"/>
</dbReference>
<feature type="binding site" evidence="4">
    <location>
        <position position="116"/>
    </location>
    <ligand>
        <name>Zn(2+)</name>
        <dbReference type="ChEBI" id="CHEBI:29105"/>
    </ligand>
</feature>
<reference evidence="6 7" key="1">
    <citation type="submission" date="2019-06" db="EMBL/GenBank/DDBJ databases">
        <title>Sulfurimonas gotlandica sp. nov., a chemoautotrophic and psychrotolerant epsilonproteobacterium isolated from a pelagic redoxcline, and an emended description of the genus Sulfurimonas.</title>
        <authorList>
            <person name="Wang S."/>
            <person name="Jiang L."/>
            <person name="Shao Z."/>
        </authorList>
    </citation>
    <scope>NUCLEOTIDE SEQUENCE [LARGE SCALE GENOMIC DNA]</scope>
    <source>
        <strain evidence="6 7">B2</strain>
    </source>
</reference>
<feature type="active site" description="Proton acceptor" evidence="4">
    <location>
        <position position="108"/>
    </location>
</feature>
<dbReference type="PANTHER" id="PTHR11085">
    <property type="entry name" value="NAD-DEPENDENT PROTEIN DEACYLASE SIRTUIN-5, MITOCHONDRIAL-RELATED"/>
    <property type="match status" value="1"/>
</dbReference>
<sequence>MAKVVVLSGAGISAESGLSTFRESDGLWAQYSVDDICTAGCLISNREQTIEFYDKRRTELSDKEPNHAHKVLAHLKNRYKDDLAIITQNVDNLFEKAGIEPDNLVHLHGELTKVECESCNHIYDIGYNKLSEVNGGKCVACGSDQVRPYIVMFGEMAPQYETLDKEIQDCSLLVVIGTSGMVVGVNTMAHFIEHSILNNLAPSEAINDSYFDKVFYDKVTNVIDEIAYEIEDRLIEGR</sequence>
<dbReference type="PANTHER" id="PTHR11085:SF4">
    <property type="entry name" value="NAD-DEPENDENT PROTEIN DEACYLASE"/>
    <property type="match status" value="1"/>
</dbReference>
<dbReference type="EC" id="2.3.1.286" evidence="1"/>
<dbReference type="InterPro" id="IPR029035">
    <property type="entry name" value="DHS-like_NAD/FAD-binding_dom"/>
</dbReference>
<keyword evidence="2" id="KW-0808">Transferase</keyword>
<dbReference type="GO" id="GO:0017136">
    <property type="term" value="F:histone deacetylase activity, NAD-dependent"/>
    <property type="evidence" value="ECO:0007669"/>
    <property type="project" value="TreeGrafter"/>
</dbReference>
<evidence type="ECO:0000313" key="7">
    <source>
        <dbReference type="Proteomes" id="UP000593910"/>
    </source>
</evidence>
<gene>
    <name evidence="6" type="ORF">FJR03_00275</name>
</gene>
<dbReference type="GO" id="GO:0070403">
    <property type="term" value="F:NAD+ binding"/>
    <property type="evidence" value="ECO:0007669"/>
    <property type="project" value="InterPro"/>
</dbReference>
<proteinExistence type="predicted"/>
<evidence type="ECO:0000256" key="3">
    <source>
        <dbReference type="ARBA" id="ARBA00023027"/>
    </source>
</evidence>
<evidence type="ECO:0000313" key="6">
    <source>
        <dbReference type="EMBL" id="QOP40255.1"/>
    </source>
</evidence>
<dbReference type="RefSeq" id="WP_193113687.1">
    <property type="nucleotide sequence ID" value="NZ_CP041165.1"/>
</dbReference>
<feature type="binding site" evidence="4">
    <location>
        <position position="138"/>
    </location>
    <ligand>
        <name>Zn(2+)</name>
        <dbReference type="ChEBI" id="CHEBI:29105"/>
    </ligand>
</feature>
<evidence type="ECO:0000256" key="2">
    <source>
        <dbReference type="ARBA" id="ARBA00022679"/>
    </source>
</evidence>
<keyword evidence="4" id="KW-0862">Zinc</keyword>
<feature type="binding site" evidence="4">
    <location>
        <position position="119"/>
    </location>
    <ligand>
        <name>Zn(2+)</name>
        <dbReference type="ChEBI" id="CHEBI:29105"/>
    </ligand>
</feature>
<name>A0A7M3V922_9BACT</name>
<dbReference type="PROSITE" id="PS50305">
    <property type="entry name" value="SIRTUIN"/>
    <property type="match status" value="1"/>
</dbReference>
<dbReference type="InterPro" id="IPR003000">
    <property type="entry name" value="Sirtuin"/>
</dbReference>
<dbReference type="Proteomes" id="UP000593910">
    <property type="component" value="Chromosome"/>
</dbReference>
<dbReference type="Gene3D" id="3.40.50.1220">
    <property type="entry name" value="TPP-binding domain"/>
    <property type="match status" value="1"/>
</dbReference>
<keyword evidence="4" id="KW-0479">Metal-binding</keyword>
<dbReference type="EMBL" id="CP041165">
    <property type="protein sequence ID" value="QOP40255.1"/>
    <property type="molecule type" value="Genomic_DNA"/>
</dbReference>
<keyword evidence="3" id="KW-0520">NAD</keyword>
<dbReference type="Pfam" id="PF02146">
    <property type="entry name" value="SIR2"/>
    <property type="match status" value="1"/>
</dbReference>
<dbReference type="KEGG" id="smax:FJR03_00275"/>
<feature type="binding site" evidence="4">
    <location>
        <position position="141"/>
    </location>
    <ligand>
        <name>Zn(2+)</name>
        <dbReference type="ChEBI" id="CHEBI:29105"/>
    </ligand>
</feature>
<evidence type="ECO:0000259" key="5">
    <source>
        <dbReference type="PROSITE" id="PS50305"/>
    </source>
</evidence>
<accession>A0A7M3V922</accession>
<dbReference type="InterPro" id="IPR050134">
    <property type="entry name" value="NAD-dep_sirtuin_deacylases"/>
</dbReference>
<dbReference type="GO" id="GO:0046872">
    <property type="term" value="F:metal ion binding"/>
    <property type="evidence" value="ECO:0007669"/>
    <property type="project" value="UniProtKB-KW"/>
</dbReference>
<keyword evidence="7" id="KW-1185">Reference proteome</keyword>
<dbReference type="Gene3D" id="3.30.1600.10">
    <property type="entry name" value="SIR2/SIRT2 'Small Domain"/>
    <property type="match status" value="1"/>
</dbReference>
<organism evidence="6 7">
    <name type="scientific">Sulfurimonas marina</name>
    <dbReference type="NCBI Taxonomy" id="2590551"/>
    <lineage>
        <taxon>Bacteria</taxon>
        <taxon>Pseudomonadati</taxon>
        <taxon>Campylobacterota</taxon>
        <taxon>Epsilonproteobacteria</taxon>
        <taxon>Campylobacterales</taxon>
        <taxon>Sulfurimonadaceae</taxon>
        <taxon>Sulfurimonas</taxon>
    </lineage>
</organism>
<protein>
    <recommendedName>
        <fullName evidence="1">protein acetyllysine N-acetyltransferase</fullName>
        <ecNumber evidence="1">2.3.1.286</ecNumber>
    </recommendedName>
</protein>
<evidence type="ECO:0000256" key="1">
    <source>
        <dbReference type="ARBA" id="ARBA00012928"/>
    </source>
</evidence>